<name>A0A6M3JYH2_9ZZZZ</name>
<gene>
    <name evidence="1" type="ORF">MM415A01860_0008</name>
</gene>
<accession>A0A6M3JYH2</accession>
<dbReference type="AlphaFoldDB" id="A0A6M3JYH2"/>
<organism evidence="1">
    <name type="scientific">viral metagenome</name>
    <dbReference type="NCBI Taxonomy" id="1070528"/>
    <lineage>
        <taxon>unclassified sequences</taxon>
        <taxon>metagenomes</taxon>
        <taxon>organismal metagenomes</taxon>
    </lineage>
</organism>
<proteinExistence type="predicted"/>
<evidence type="ECO:0000313" key="1">
    <source>
        <dbReference type="EMBL" id="QJA75186.1"/>
    </source>
</evidence>
<protein>
    <submittedName>
        <fullName evidence="1">Uncharacterized protein</fullName>
    </submittedName>
</protein>
<sequence>MSQITTLDFMPEGSPVVQIIPTAEPEQVLAEACKRLHMLADSLVIMGENQTLLNIAPEYSSLFMSWAQVAHEAGVMVMFVKNGDLRKIANSEERSGFQGAKEGEQHV</sequence>
<reference evidence="1" key="1">
    <citation type="submission" date="2020-03" db="EMBL/GenBank/DDBJ databases">
        <title>The deep terrestrial virosphere.</title>
        <authorList>
            <person name="Holmfeldt K."/>
            <person name="Nilsson E."/>
            <person name="Simone D."/>
            <person name="Lopez-Fernandez M."/>
            <person name="Wu X."/>
            <person name="de Brujin I."/>
            <person name="Lundin D."/>
            <person name="Andersson A."/>
            <person name="Bertilsson S."/>
            <person name="Dopson M."/>
        </authorList>
    </citation>
    <scope>NUCLEOTIDE SEQUENCE</scope>
    <source>
        <strain evidence="1">MM415A01860</strain>
    </source>
</reference>
<dbReference type="EMBL" id="MT142146">
    <property type="protein sequence ID" value="QJA75186.1"/>
    <property type="molecule type" value="Genomic_DNA"/>
</dbReference>